<accession>A0ABS5EZ30</accession>
<keyword evidence="2" id="KW-1185">Reference proteome</keyword>
<evidence type="ECO:0000313" key="1">
    <source>
        <dbReference type="EMBL" id="MBR0665568.1"/>
    </source>
</evidence>
<name>A0ABS5EZ30_9PROT</name>
<dbReference type="RefSeq" id="WP_211853242.1">
    <property type="nucleotide sequence ID" value="NZ_JAAGBB010000016.1"/>
</dbReference>
<protein>
    <submittedName>
        <fullName evidence="1">Uncharacterized protein</fullName>
    </submittedName>
</protein>
<evidence type="ECO:0000313" key="2">
    <source>
        <dbReference type="Proteomes" id="UP001196870"/>
    </source>
</evidence>
<gene>
    <name evidence="1" type="ORF">GXW71_14510</name>
</gene>
<proteinExistence type="predicted"/>
<dbReference type="EMBL" id="JAAGBB010000016">
    <property type="protein sequence ID" value="MBR0665568.1"/>
    <property type="molecule type" value="Genomic_DNA"/>
</dbReference>
<organism evidence="1 2">
    <name type="scientific">Plastoroseomonas hellenica</name>
    <dbReference type="NCBI Taxonomy" id="2687306"/>
    <lineage>
        <taxon>Bacteria</taxon>
        <taxon>Pseudomonadati</taxon>
        <taxon>Pseudomonadota</taxon>
        <taxon>Alphaproteobacteria</taxon>
        <taxon>Acetobacterales</taxon>
        <taxon>Acetobacteraceae</taxon>
        <taxon>Plastoroseomonas</taxon>
    </lineage>
</organism>
<dbReference type="Proteomes" id="UP001196870">
    <property type="component" value="Unassembled WGS sequence"/>
</dbReference>
<reference evidence="2" key="1">
    <citation type="journal article" date="2021" name="Syst. Appl. Microbiol.">
        <title>Roseomonas hellenica sp. nov., isolated from roots of wild-growing Alkanna tinctoria.</title>
        <authorList>
            <person name="Rat A."/>
            <person name="Naranjo H.D."/>
            <person name="Lebbe L."/>
            <person name="Cnockaert M."/>
            <person name="Krigas N."/>
            <person name="Grigoriadou K."/>
            <person name="Maloupa E."/>
            <person name="Willems A."/>
        </authorList>
    </citation>
    <scope>NUCLEOTIDE SEQUENCE [LARGE SCALE GENOMIC DNA]</scope>
    <source>
        <strain evidence="2">LMG 31523</strain>
    </source>
</reference>
<comment type="caution">
    <text evidence="1">The sequence shown here is derived from an EMBL/GenBank/DDBJ whole genome shotgun (WGS) entry which is preliminary data.</text>
</comment>
<sequence length="94" mass="10146">MSQPEIAFVDNPHAPDVFADEAVGFLIHRGVVRVTLTSGHVSHNINPSPASRVVIGRLVMPAQSAAELAVGLFDFLQKHGVQVPGLRREGERVQ</sequence>